<reference evidence="1 2" key="1">
    <citation type="submission" date="2021-11" db="EMBL/GenBank/DDBJ databases">
        <authorList>
            <person name="Depoorter E."/>
        </authorList>
    </citation>
    <scope>NUCLEOTIDE SEQUENCE [LARGE SCALE GENOMIC DNA]</scope>
    <source>
        <strain evidence="1 2">LMG 24286</strain>
    </source>
</reference>
<proteinExistence type="predicted"/>
<comment type="caution">
    <text evidence="1">The sequence shown here is derived from an EMBL/GenBank/DDBJ whole genome shotgun (WGS) entry which is preliminary data.</text>
</comment>
<sequence length="32" mass="3657">MTMYQENNNNARNLPNQLGFLRRLFSGTGLSV</sequence>
<gene>
    <name evidence="1" type="ORF">WGH24286_01056</name>
</gene>
<name>A0ABN8BPS1_9LACO</name>
<dbReference type="Proteomes" id="UP000789719">
    <property type="component" value="Unassembled WGS sequence"/>
</dbReference>
<accession>A0ABN8BPS1</accession>
<keyword evidence="2" id="KW-1185">Reference proteome</keyword>
<dbReference type="EMBL" id="CAKKNT010000012">
    <property type="protein sequence ID" value="CAH0418626.1"/>
    <property type="molecule type" value="Genomic_DNA"/>
</dbReference>
<protein>
    <submittedName>
        <fullName evidence="1">Uncharacterized protein</fullName>
    </submittedName>
</protein>
<organism evidence="1 2">
    <name type="scientific">Periweissella ghanensis</name>
    <dbReference type="NCBI Taxonomy" id="467997"/>
    <lineage>
        <taxon>Bacteria</taxon>
        <taxon>Bacillati</taxon>
        <taxon>Bacillota</taxon>
        <taxon>Bacilli</taxon>
        <taxon>Lactobacillales</taxon>
        <taxon>Lactobacillaceae</taxon>
        <taxon>Periweissella</taxon>
    </lineage>
</organism>
<evidence type="ECO:0000313" key="1">
    <source>
        <dbReference type="EMBL" id="CAH0418626.1"/>
    </source>
</evidence>
<evidence type="ECO:0000313" key="2">
    <source>
        <dbReference type="Proteomes" id="UP000789719"/>
    </source>
</evidence>